<comment type="caution">
    <text evidence="1">The sequence shown here is derived from an EMBL/GenBank/DDBJ whole genome shotgun (WGS) entry which is preliminary data.</text>
</comment>
<reference evidence="1" key="1">
    <citation type="submission" date="2021-10" db="EMBL/GenBank/DDBJ databases">
        <authorList>
            <person name="Criscuolo A."/>
        </authorList>
    </citation>
    <scope>NUCLEOTIDE SEQUENCE</scope>
    <source>
        <strain evidence="1">CIP111885</strain>
    </source>
</reference>
<keyword evidence="2" id="KW-1185">Reference proteome</keyword>
<organism evidence="1 2">
    <name type="scientific">Pseudoneobacillus rhizosphaerae</name>
    <dbReference type="NCBI Taxonomy" id="2880968"/>
    <lineage>
        <taxon>Bacteria</taxon>
        <taxon>Bacillati</taxon>
        <taxon>Bacillota</taxon>
        <taxon>Bacilli</taxon>
        <taxon>Bacillales</taxon>
        <taxon>Bacillaceae</taxon>
        <taxon>Pseudoneobacillus</taxon>
    </lineage>
</organism>
<sequence length="30" mass="3414">MKFVNSTISRPNREESTQSINLSDLVNVFS</sequence>
<dbReference type="AlphaFoldDB" id="A0A9C7GBG5"/>
<evidence type="ECO:0000313" key="1">
    <source>
        <dbReference type="EMBL" id="CAG9609419.1"/>
    </source>
</evidence>
<evidence type="ECO:0000313" key="2">
    <source>
        <dbReference type="Proteomes" id="UP000789845"/>
    </source>
</evidence>
<accession>A0A9C7GBG5</accession>
<name>A0A9C7GBG5_9BACI</name>
<protein>
    <submittedName>
        <fullName evidence="1">Uncharacterized protein</fullName>
    </submittedName>
</protein>
<proteinExistence type="predicted"/>
<gene>
    <name evidence="1" type="ORF">NEOCIP111885_03161</name>
</gene>
<dbReference type="Proteomes" id="UP000789845">
    <property type="component" value="Unassembled WGS sequence"/>
</dbReference>
<dbReference type="EMBL" id="CAKJTG010000019">
    <property type="protein sequence ID" value="CAG9609419.1"/>
    <property type="molecule type" value="Genomic_DNA"/>
</dbReference>